<name>A0AAN9R3I8_CANGL</name>
<evidence type="ECO:0000256" key="6">
    <source>
        <dbReference type="SAM" id="MobiDB-lite"/>
    </source>
</evidence>
<proteinExistence type="predicted"/>
<dbReference type="EMBL" id="JAYMYQ010000001">
    <property type="protein sequence ID" value="KAK7361040.1"/>
    <property type="molecule type" value="Genomic_DNA"/>
</dbReference>
<dbReference type="Proteomes" id="UP001367508">
    <property type="component" value="Unassembled WGS sequence"/>
</dbReference>
<comment type="caution">
    <text evidence="7">The sequence shown here is derived from an EMBL/GenBank/DDBJ whole genome shotgun (WGS) entry which is preliminary data.</text>
</comment>
<protein>
    <submittedName>
        <fullName evidence="7">Uncharacterized protein</fullName>
    </submittedName>
</protein>
<dbReference type="PANTHER" id="PTHR32093:SF120">
    <property type="entry name" value="LEUCINE-RICH REPEAT EXTENSIN-LIKE PROTEIN 3-RELATED"/>
    <property type="match status" value="1"/>
</dbReference>
<comment type="subcellular location">
    <subcellularLocation>
        <location evidence="1">Secreted</location>
    </subcellularLocation>
</comment>
<dbReference type="AlphaFoldDB" id="A0AAN9R3I8"/>
<dbReference type="PANTHER" id="PTHR32093">
    <property type="entry name" value="LEUCINE-RICH REPEAT EXTENSIN-LIKE PROTEIN 3-RELATED"/>
    <property type="match status" value="1"/>
</dbReference>
<keyword evidence="4" id="KW-0732">Signal</keyword>
<keyword evidence="3" id="KW-0433">Leucine-rich repeat</keyword>
<organism evidence="7 8">
    <name type="scientific">Canavalia gladiata</name>
    <name type="common">Sword bean</name>
    <name type="synonym">Dolichos gladiatus</name>
    <dbReference type="NCBI Taxonomy" id="3824"/>
    <lineage>
        <taxon>Eukaryota</taxon>
        <taxon>Viridiplantae</taxon>
        <taxon>Streptophyta</taxon>
        <taxon>Embryophyta</taxon>
        <taxon>Tracheophyta</taxon>
        <taxon>Spermatophyta</taxon>
        <taxon>Magnoliopsida</taxon>
        <taxon>eudicotyledons</taxon>
        <taxon>Gunneridae</taxon>
        <taxon>Pentapetalae</taxon>
        <taxon>rosids</taxon>
        <taxon>fabids</taxon>
        <taxon>Fabales</taxon>
        <taxon>Fabaceae</taxon>
        <taxon>Papilionoideae</taxon>
        <taxon>50 kb inversion clade</taxon>
        <taxon>NPAAA clade</taxon>
        <taxon>indigoferoid/millettioid clade</taxon>
        <taxon>Phaseoleae</taxon>
        <taxon>Canavalia</taxon>
    </lineage>
</organism>
<dbReference type="GO" id="GO:0005576">
    <property type="term" value="C:extracellular region"/>
    <property type="evidence" value="ECO:0007669"/>
    <property type="project" value="UniProtKB-SubCell"/>
</dbReference>
<dbReference type="SUPFAM" id="SSF52058">
    <property type="entry name" value="L domain-like"/>
    <property type="match status" value="1"/>
</dbReference>
<dbReference type="InterPro" id="IPR051582">
    <property type="entry name" value="LRR_extensin-like_regulator"/>
</dbReference>
<evidence type="ECO:0000256" key="2">
    <source>
        <dbReference type="ARBA" id="ARBA00022525"/>
    </source>
</evidence>
<keyword evidence="5" id="KW-0677">Repeat</keyword>
<keyword evidence="8" id="KW-1185">Reference proteome</keyword>
<keyword evidence="2" id="KW-0964">Secreted</keyword>
<evidence type="ECO:0000313" key="7">
    <source>
        <dbReference type="EMBL" id="KAK7361040.1"/>
    </source>
</evidence>
<evidence type="ECO:0000313" key="8">
    <source>
        <dbReference type="Proteomes" id="UP001367508"/>
    </source>
</evidence>
<reference evidence="7 8" key="1">
    <citation type="submission" date="2024-01" db="EMBL/GenBank/DDBJ databases">
        <title>The genomes of 5 underutilized Papilionoideae crops provide insights into root nodulation and disease resistanc.</title>
        <authorList>
            <person name="Jiang F."/>
        </authorList>
    </citation>
    <scope>NUCLEOTIDE SEQUENCE [LARGE SCALE GENOMIC DNA]</scope>
    <source>
        <strain evidence="7">LVBAO_FW01</strain>
        <tissue evidence="7">Leaves</tissue>
    </source>
</reference>
<evidence type="ECO:0000256" key="5">
    <source>
        <dbReference type="ARBA" id="ARBA00022737"/>
    </source>
</evidence>
<sequence>MTRDAAWPREDRPQQRRLRCQRDESGDGGEKAVLDSPLAFEDNGIRNTWITLEAPEQDIISDPNDCTRDGEGLNYANVFCASASDDHKIDTVVGIDLNHGYIVKGVPGELGFHVNLTLLCINTVPHRFDRLEILFKLDLNNHHFTGKLPEGVLRLPPLKLLDRRFDEFGGIIPGELLDKDRDATFTNDNHFVSDLPDNFGNSPVGDCVGEQPFPWLRAGGHREHDDAERDYSEEPEGISMWPLPDAVERARLHQRIAKVSHFASV</sequence>
<accession>A0AAN9R3I8</accession>
<evidence type="ECO:0000256" key="4">
    <source>
        <dbReference type="ARBA" id="ARBA00022729"/>
    </source>
</evidence>
<dbReference type="Gene3D" id="3.80.10.10">
    <property type="entry name" value="Ribonuclease Inhibitor"/>
    <property type="match status" value="1"/>
</dbReference>
<evidence type="ECO:0000256" key="3">
    <source>
        <dbReference type="ARBA" id="ARBA00022614"/>
    </source>
</evidence>
<gene>
    <name evidence="7" type="ORF">VNO77_03066</name>
</gene>
<evidence type="ECO:0000256" key="1">
    <source>
        <dbReference type="ARBA" id="ARBA00004613"/>
    </source>
</evidence>
<feature type="region of interest" description="Disordered" evidence="6">
    <location>
        <begin position="1"/>
        <end position="33"/>
    </location>
</feature>
<dbReference type="InterPro" id="IPR032675">
    <property type="entry name" value="LRR_dom_sf"/>
</dbReference>